<comment type="subcellular location">
    <subcellularLocation>
        <location evidence="1">Membrane</location>
        <topology evidence="1">Single-pass membrane protein</topology>
    </subcellularLocation>
</comment>
<accession>A0A1F4WIE7</accession>
<dbReference type="SUPFAM" id="SSF54523">
    <property type="entry name" value="Pili subunits"/>
    <property type="match status" value="1"/>
</dbReference>
<evidence type="ECO:0000256" key="2">
    <source>
        <dbReference type="ARBA" id="ARBA00022481"/>
    </source>
</evidence>
<evidence type="ECO:0008006" key="9">
    <source>
        <dbReference type="Google" id="ProtNLM"/>
    </source>
</evidence>
<dbReference type="InterPro" id="IPR002416">
    <property type="entry name" value="T2SS_protein-GspH"/>
</dbReference>
<name>A0A1F4WIE7_UNCKA</name>
<dbReference type="NCBIfam" id="TIGR02532">
    <property type="entry name" value="IV_pilin_GFxxxE"/>
    <property type="match status" value="1"/>
</dbReference>
<protein>
    <recommendedName>
        <fullName evidence="9">Type II secretion system protein GspH</fullName>
    </recommendedName>
</protein>
<keyword evidence="5 6" id="KW-0472">Membrane</keyword>
<dbReference type="PRINTS" id="PR00885">
    <property type="entry name" value="BCTERIALGSPH"/>
</dbReference>
<evidence type="ECO:0000313" key="7">
    <source>
        <dbReference type="EMBL" id="OGC68683.1"/>
    </source>
</evidence>
<evidence type="ECO:0000256" key="1">
    <source>
        <dbReference type="ARBA" id="ARBA00004167"/>
    </source>
</evidence>
<dbReference type="InterPro" id="IPR045584">
    <property type="entry name" value="Pilin-like"/>
</dbReference>
<dbReference type="PROSITE" id="PS00409">
    <property type="entry name" value="PROKAR_NTER_METHYL"/>
    <property type="match status" value="1"/>
</dbReference>
<organism evidence="7 8">
    <name type="scientific">candidate division WWE3 bacterium RIFOXYC1_FULL_39_7</name>
    <dbReference type="NCBI Taxonomy" id="1802643"/>
    <lineage>
        <taxon>Bacteria</taxon>
        <taxon>Katanobacteria</taxon>
    </lineage>
</organism>
<evidence type="ECO:0000256" key="5">
    <source>
        <dbReference type="ARBA" id="ARBA00023136"/>
    </source>
</evidence>
<comment type="caution">
    <text evidence="7">The sequence shown here is derived from an EMBL/GenBank/DDBJ whole genome shotgun (WGS) entry which is preliminary data.</text>
</comment>
<keyword evidence="3 6" id="KW-0812">Transmembrane</keyword>
<proteinExistence type="predicted"/>
<gene>
    <name evidence="7" type="ORF">A2415_01885</name>
</gene>
<reference evidence="7 8" key="1">
    <citation type="journal article" date="2016" name="Nat. Commun.">
        <title>Thousands of microbial genomes shed light on interconnected biogeochemical processes in an aquifer system.</title>
        <authorList>
            <person name="Anantharaman K."/>
            <person name="Brown C.T."/>
            <person name="Hug L.A."/>
            <person name="Sharon I."/>
            <person name="Castelle C.J."/>
            <person name="Probst A.J."/>
            <person name="Thomas B.C."/>
            <person name="Singh A."/>
            <person name="Wilkins M.J."/>
            <person name="Karaoz U."/>
            <person name="Brodie E.L."/>
            <person name="Williams K.H."/>
            <person name="Hubbard S.S."/>
            <person name="Banfield J.F."/>
        </authorList>
    </citation>
    <scope>NUCLEOTIDE SEQUENCE [LARGE SCALE GENOMIC DNA]</scope>
</reference>
<dbReference type="GO" id="GO:0015628">
    <property type="term" value="P:protein secretion by the type II secretion system"/>
    <property type="evidence" value="ECO:0007669"/>
    <property type="project" value="InterPro"/>
</dbReference>
<dbReference type="AlphaFoldDB" id="A0A1F4WIE7"/>
<dbReference type="Proteomes" id="UP000179113">
    <property type="component" value="Unassembled WGS sequence"/>
</dbReference>
<dbReference type="EMBL" id="MEWA01000033">
    <property type="protein sequence ID" value="OGC68683.1"/>
    <property type="molecule type" value="Genomic_DNA"/>
</dbReference>
<dbReference type="InterPro" id="IPR012902">
    <property type="entry name" value="N_methyl_site"/>
</dbReference>
<dbReference type="GO" id="GO:0016020">
    <property type="term" value="C:membrane"/>
    <property type="evidence" value="ECO:0007669"/>
    <property type="project" value="UniProtKB-SubCell"/>
</dbReference>
<evidence type="ECO:0000256" key="3">
    <source>
        <dbReference type="ARBA" id="ARBA00022692"/>
    </source>
</evidence>
<dbReference type="Gene3D" id="3.30.700.10">
    <property type="entry name" value="Glycoprotein, Type 4 Pilin"/>
    <property type="match status" value="1"/>
</dbReference>
<evidence type="ECO:0000256" key="4">
    <source>
        <dbReference type="ARBA" id="ARBA00022989"/>
    </source>
</evidence>
<evidence type="ECO:0000313" key="8">
    <source>
        <dbReference type="Proteomes" id="UP000179113"/>
    </source>
</evidence>
<keyword evidence="2" id="KW-0488">Methylation</keyword>
<keyword evidence="4 6" id="KW-1133">Transmembrane helix</keyword>
<dbReference type="Pfam" id="PF07963">
    <property type="entry name" value="N_methyl"/>
    <property type="match status" value="1"/>
</dbReference>
<dbReference type="GO" id="GO:0015627">
    <property type="term" value="C:type II protein secretion system complex"/>
    <property type="evidence" value="ECO:0007669"/>
    <property type="project" value="InterPro"/>
</dbReference>
<feature type="transmembrane region" description="Helical" evidence="6">
    <location>
        <begin position="6"/>
        <end position="30"/>
    </location>
</feature>
<dbReference type="PANTHER" id="PTHR30093:SF2">
    <property type="entry name" value="TYPE II SECRETION SYSTEM PROTEIN H"/>
    <property type="match status" value="1"/>
</dbReference>
<dbReference type="PANTHER" id="PTHR30093">
    <property type="entry name" value="GENERAL SECRETION PATHWAY PROTEIN G"/>
    <property type="match status" value="1"/>
</dbReference>
<evidence type="ECO:0000256" key="6">
    <source>
        <dbReference type="SAM" id="Phobius"/>
    </source>
</evidence>
<sequence length="164" mass="17229">MTKQKGFTLIELLVVIAIVAVLAGALLIAINPQSMVQKGRDSKRLQDIDTLVQAINLALADGEILITDTTGCANCTSTGDTAVDGTGYVPFTIPLNKTGLSKFIAALPTDPLNTAPNIYTYASDATNFEVNAVLEHADNLAKMTTDGGNNAAIYEKGTTLTLIN</sequence>